<dbReference type="SUPFAM" id="SSF48371">
    <property type="entry name" value="ARM repeat"/>
    <property type="match status" value="1"/>
</dbReference>
<dbReference type="GeneID" id="110984226"/>
<dbReference type="KEGG" id="aplc:110984226"/>
<dbReference type="InterPro" id="IPR058669">
    <property type="entry name" value="TPR_IPO7/11-like"/>
</dbReference>
<dbReference type="InterPro" id="IPR013598">
    <property type="entry name" value="Exportin-1/Importin-b-like"/>
</dbReference>
<evidence type="ECO:0000256" key="4">
    <source>
        <dbReference type="ARBA" id="ARBA00022927"/>
    </source>
</evidence>
<dbReference type="GO" id="GO:0006606">
    <property type="term" value="P:protein import into nucleus"/>
    <property type="evidence" value="ECO:0007669"/>
    <property type="project" value="TreeGrafter"/>
</dbReference>
<dbReference type="OrthoDB" id="431626at2759"/>
<dbReference type="PANTHER" id="PTHR10997">
    <property type="entry name" value="IMPORTIN-7, 8, 11"/>
    <property type="match status" value="1"/>
</dbReference>
<dbReference type="Pfam" id="PF25758">
    <property type="entry name" value="TPR_IPO11"/>
    <property type="match status" value="1"/>
</dbReference>
<dbReference type="Proteomes" id="UP000694845">
    <property type="component" value="Unplaced"/>
</dbReference>
<protein>
    <submittedName>
        <fullName evidence="9">Importin-9-like</fullName>
    </submittedName>
</protein>
<sequence length="1052" mass="116899">MAGFDGGDVSRSLRDAICDSLTAILSPQQDVRNMGEEQLKVLEVTEEFGVHLAQLTLDPNGALAIRQLASLILKQYVEAHWSTLSEKFRPPVTTDEAKAEIRKMLPMGLRESISKVRSSIAYAISAIASSDWPEAWPELLPELMHLITSGNNDAVHGAMRVLTEFTRDVSDMQMPHVAPVILPEMYRIFVQADVYGIRTRSRAVEIFNECANLIYNIMSLGDTTKNAAKNLLFPILPKFTEAFMQALPVPYGETSDCGLKMEVIKALTTLIKFFPSYMNKWMGQILPSIWTTLTECASIYVATCVNDSEEIDNPVDSDGEVLGFENLIFKIFEFFTAMIETSKFRSLVKKNCGQLMYLLVMYMEITEEQVKQWTDNPNQFVVDEDDDSYSFSVRIAAQELLLALAAEFQQESAVGIVQAVLKHLHDTEQSMNTPAGANWWKIHESCMLSLGSIQSLIIDKTSSGKLTFDMNWFLTNIVLGDLNKPVSPFLLGRALWAASRFSLAMTPELIQRFLVFTVKGLEATQPPAIRISAVRAIYGFSDHLKTSGNTQIIVPYLPEIMEGLIQLATQFTNDILSLVLETISIVLTIDDTFTVQCESKVAPLTIALFLKYSQDPAITPLVEEIFSELCRRHGCQDSLHARLLPTLVSILVAPAEKVPMGLQSTALDILCVIIRNSSVPLSNALINNAFQAMAHCTLKTDDNATMQSGGECLRAYVAVAYDQVASWQDAEGRSGLQYAIDIVTRLLNPSTSEFTAAFVGRLVAILITKAGSALGNNSDMILRGVLSKMQQADTQSVTQSLLMVFAHLMHSCMEDVLEFLSNVPGPTGKPALEFVLTDWVTRQNMFYGAYDNKVSITALSKLLQHMINKQDHRLEGIIVKGDQIFNMDEGIRTRSKAAQAPEQWTSIPLQVKIYKLLLGELLNVMENNVSQQASAGGEDLEDDGWEDAEDEDEYNEEEDGDEGIPSEHGLLAQLSDYSSGLIYPGLHDLAGDEVDEEEDDPDALNDPIYQLDLQAYLTDFMQQLSHQPCHSFFTPHLNFSERQLLSNIGVTV</sequence>
<keyword evidence="4" id="KW-0653">Protein transport</keyword>
<evidence type="ECO:0000259" key="7">
    <source>
        <dbReference type="PROSITE" id="PS50166"/>
    </source>
</evidence>
<name>A0A8B7Z2N5_ACAPL</name>
<dbReference type="InterPro" id="IPR001494">
    <property type="entry name" value="Importin-beta_N"/>
</dbReference>
<dbReference type="CTD" id="55705"/>
<evidence type="ECO:0000256" key="2">
    <source>
        <dbReference type="ARBA" id="ARBA00007991"/>
    </source>
</evidence>
<keyword evidence="8" id="KW-1185">Reference proteome</keyword>
<comment type="similarity">
    <text evidence="2">Belongs to the importin beta family.</text>
</comment>
<dbReference type="InterPro" id="IPR016024">
    <property type="entry name" value="ARM-type_fold"/>
</dbReference>
<organism evidence="8 9">
    <name type="scientific">Acanthaster planci</name>
    <name type="common">Crown-of-thorns starfish</name>
    <dbReference type="NCBI Taxonomy" id="133434"/>
    <lineage>
        <taxon>Eukaryota</taxon>
        <taxon>Metazoa</taxon>
        <taxon>Echinodermata</taxon>
        <taxon>Eleutherozoa</taxon>
        <taxon>Asterozoa</taxon>
        <taxon>Asteroidea</taxon>
        <taxon>Valvatacea</taxon>
        <taxon>Valvatida</taxon>
        <taxon>Acanthasteridae</taxon>
        <taxon>Acanthaster</taxon>
    </lineage>
</organism>
<dbReference type="PROSITE" id="PS50166">
    <property type="entry name" value="IMPORTIN_B_NT"/>
    <property type="match status" value="1"/>
</dbReference>
<proteinExistence type="inferred from homology"/>
<feature type="region of interest" description="Disordered" evidence="6">
    <location>
        <begin position="932"/>
        <end position="967"/>
    </location>
</feature>
<accession>A0A8B7Z2N5</accession>
<evidence type="ECO:0000256" key="6">
    <source>
        <dbReference type="SAM" id="MobiDB-lite"/>
    </source>
</evidence>
<feature type="domain" description="Importin N-terminal" evidence="7">
    <location>
        <begin position="35"/>
        <end position="105"/>
    </location>
</feature>
<dbReference type="PANTHER" id="PTHR10997:SF9">
    <property type="entry name" value="IMPORTIN-9"/>
    <property type="match status" value="1"/>
</dbReference>
<dbReference type="RefSeq" id="XP_022099879.1">
    <property type="nucleotide sequence ID" value="XM_022244187.1"/>
</dbReference>
<evidence type="ECO:0000256" key="1">
    <source>
        <dbReference type="ARBA" id="ARBA00004123"/>
    </source>
</evidence>
<dbReference type="Pfam" id="PF25018">
    <property type="entry name" value="HEAT_IPO9_c"/>
    <property type="match status" value="1"/>
</dbReference>
<evidence type="ECO:0000313" key="8">
    <source>
        <dbReference type="Proteomes" id="UP000694845"/>
    </source>
</evidence>
<dbReference type="SMART" id="SM00913">
    <property type="entry name" value="IBN_N"/>
    <property type="match status" value="1"/>
</dbReference>
<dbReference type="Gene3D" id="1.25.10.10">
    <property type="entry name" value="Leucine-rich Repeat Variant"/>
    <property type="match status" value="1"/>
</dbReference>
<dbReference type="Pfam" id="PF03810">
    <property type="entry name" value="IBN_N"/>
    <property type="match status" value="1"/>
</dbReference>
<dbReference type="InterPro" id="IPR056840">
    <property type="entry name" value="HEAT_IPO9_central"/>
</dbReference>
<evidence type="ECO:0000313" key="9">
    <source>
        <dbReference type="RefSeq" id="XP_022099879.1"/>
    </source>
</evidence>
<evidence type="ECO:0000256" key="5">
    <source>
        <dbReference type="ARBA" id="ARBA00023242"/>
    </source>
</evidence>
<gene>
    <name evidence="9" type="primary">LOC110984226</name>
</gene>
<keyword evidence="5" id="KW-0539">Nucleus</keyword>
<dbReference type="GO" id="GO:0005635">
    <property type="term" value="C:nuclear envelope"/>
    <property type="evidence" value="ECO:0007669"/>
    <property type="project" value="TreeGrafter"/>
</dbReference>
<feature type="compositionally biased region" description="Acidic residues" evidence="6">
    <location>
        <begin position="938"/>
        <end position="964"/>
    </location>
</feature>
<dbReference type="GO" id="GO:0031267">
    <property type="term" value="F:small GTPase binding"/>
    <property type="evidence" value="ECO:0007669"/>
    <property type="project" value="InterPro"/>
</dbReference>
<dbReference type="AlphaFoldDB" id="A0A8B7Z2N5"/>
<keyword evidence="3" id="KW-0813">Transport</keyword>
<dbReference type="GO" id="GO:0005829">
    <property type="term" value="C:cytosol"/>
    <property type="evidence" value="ECO:0007669"/>
    <property type="project" value="TreeGrafter"/>
</dbReference>
<comment type="subcellular location">
    <subcellularLocation>
        <location evidence="1">Nucleus</location>
    </subcellularLocation>
</comment>
<reference evidence="9" key="1">
    <citation type="submission" date="2025-08" db="UniProtKB">
        <authorList>
            <consortium name="RefSeq"/>
        </authorList>
    </citation>
    <scope>IDENTIFICATION</scope>
</reference>
<evidence type="ECO:0000256" key="3">
    <source>
        <dbReference type="ARBA" id="ARBA00022448"/>
    </source>
</evidence>
<dbReference type="InterPro" id="IPR011989">
    <property type="entry name" value="ARM-like"/>
</dbReference>
<dbReference type="OMA" id="NPDQYTI"/>
<dbReference type="Pfam" id="PF08389">
    <property type="entry name" value="Xpo1"/>
    <property type="match status" value="1"/>
</dbReference>